<name>A0ABS1CD92_9GAMM</name>
<dbReference type="PANTHER" id="PTHR39585:SF1">
    <property type="entry name" value="FAD ASSEMBLY FACTOR SDHE"/>
    <property type="match status" value="1"/>
</dbReference>
<organism evidence="6 7">
    <name type="scientific">Thiohalocapsa halophila</name>
    <dbReference type="NCBI Taxonomy" id="69359"/>
    <lineage>
        <taxon>Bacteria</taxon>
        <taxon>Pseudomonadati</taxon>
        <taxon>Pseudomonadota</taxon>
        <taxon>Gammaproteobacteria</taxon>
        <taxon>Chromatiales</taxon>
        <taxon>Chromatiaceae</taxon>
        <taxon>Thiohalocapsa</taxon>
    </lineage>
</organism>
<dbReference type="Proteomes" id="UP000748752">
    <property type="component" value="Unassembled WGS sequence"/>
</dbReference>
<dbReference type="EMBL" id="NRRV01000005">
    <property type="protein sequence ID" value="MBK1629787.1"/>
    <property type="molecule type" value="Genomic_DNA"/>
</dbReference>
<dbReference type="InterPro" id="IPR036714">
    <property type="entry name" value="SDH_sf"/>
</dbReference>
<comment type="caution">
    <text evidence="6">The sequence shown here is derived from an EMBL/GenBank/DDBJ whole genome shotgun (WGS) entry which is preliminary data.</text>
</comment>
<gene>
    <name evidence="6" type="ORF">CKO31_03325</name>
</gene>
<keyword evidence="7" id="KW-1185">Reference proteome</keyword>
<reference evidence="6 7" key="1">
    <citation type="journal article" date="2020" name="Microorganisms">
        <title>Osmotic Adaptation and Compatible Solute Biosynthesis of Phototrophic Bacteria as Revealed from Genome Analyses.</title>
        <authorList>
            <person name="Imhoff J.F."/>
            <person name="Rahn T."/>
            <person name="Kunzel S."/>
            <person name="Keller A."/>
            <person name="Neulinger S.C."/>
        </authorList>
    </citation>
    <scope>NUCLEOTIDE SEQUENCE [LARGE SCALE GENOMIC DNA]</scope>
    <source>
        <strain evidence="6 7">DSM 6210</strain>
    </source>
</reference>
<dbReference type="InterPro" id="IPR050531">
    <property type="entry name" value="SdhE_FAD_assembly_factor"/>
</dbReference>
<comment type="similarity">
    <text evidence="2">Belongs to the SdhE FAD assembly factor family.</text>
</comment>
<dbReference type="Gene3D" id="1.10.150.250">
    <property type="entry name" value="Flavinator of succinate dehydrogenase"/>
    <property type="match status" value="1"/>
</dbReference>
<protein>
    <recommendedName>
        <fullName evidence="3">FAD assembly factor SdhE</fullName>
    </recommendedName>
</protein>
<keyword evidence="4" id="KW-0963">Cytoplasm</keyword>
<accession>A0ABS1CD92</accession>
<dbReference type="RefSeq" id="WP_200234084.1">
    <property type="nucleotide sequence ID" value="NZ_NRRV01000005.1"/>
</dbReference>
<evidence type="ECO:0000256" key="5">
    <source>
        <dbReference type="ARBA" id="ARBA00023186"/>
    </source>
</evidence>
<evidence type="ECO:0000256" key="1">
    <source>
        <dbReference type="ARBA" id="ARBA00004496"/>
    </source>
</evidence>
<evidence type="ECO:0000313" key="6">
    <source>
        <dbReference type="EMBL" id="MBK1629787.1"/>
    </source>
</evidence>
<proteinExistence type="inferred from homology"/>
<comment type="subcellular location">
    <subcellularLocation>
        <location evidence="1">Cytoplasm</location>
    </subcellularLocation>
</comment>
<dbReference type="SUPFAM" id="SSF109910">
    <property type="entry name" value="YgfY-like"/>
    <property type="match status" value="1"/>
</dbReference>
<dbReference type="InterPro" id="IPR005631">
    <property type="entry name" value="SDH"/>
</dbReference>
<evidence type="ECO:0000256" key="4">
    <source>
        <dbReference type="ARBA" id="ARBA00022490"/>
    </source>
</evidence>
<evidence type="ECO:0000256" key="3">
    <source>
        <dbReference type="ARBA" id="ARBA00019418"/>
    </source>
</evidence>
<dbReference type="Pfam" id="PF03937">
    <property type="entry name" value="Sdh5"/>
    <property type="match status" value="1"/>
</dbReference>
<sequence>MDPTDAATAEITTHTARLRWQCRRGMLELDLLLSRFLEVGFPALDAAGRADFVRLLGYQDQILHDWLMGQAVPADAAMRRLVGQIRAAMRDDAAVL</sequence>
<evidence type="ECO:0000313" key="7">
    <source>
        <dbReference type="Proteomes" id="UP000748752"/>
    </source>
</evidence>
<keyword evidence="5" id="KW-0143">Chaperone</keyword>
<evidence type="ECO:0000256" key="2">
    <source>
        <dbReference type="ARBA" id="ARBA00008571"/>
    </source>
</evidence>
<dbReference type="PANTHER" id="PTHR39585">
    <property type="entry name" value="FAD ASSEMBLY FACTOR SDHE"/>
    <property type="match status" value="1"/>
</dbReference>